<proteinExistence type="inferred from homology"/>
<dbReference type="Gene3D" id="2.40.420.20">
    <property type="match status" value="1"/>
</dbReference>
<evidence type="ECO:0000313" key="10">
    <source>
        <dbReference type="Proteomes" id="UP000198620"/>
    </source>
</evidence>
<feature type="domain" description="Multidrug resistance protein MdtA-like alpha-helical hairpin" evidence="5">
    <location>
        <begin position="131"/>
        <end position="200"/>
    </location>
</feature>
<dbReference type="InterPro" id="IPR006143">
    <property type="entry name" value="RND_pump_MFP"/>
</dbReference>
<dbReference type="Pfam" id="PF25917">
    <property type="entry name" value="BSH_RND"/>
    <property type="match status" value="1"/>
</dbReference>
<dbReference type="GO" id="GO:0022857">
    <property type="term" value="F:transmembrane transporter activity"/>
    <property type="evidence" value="ECO:0007669"/>
    <property type="project" value="InterPro"/>
</dbReference>
<evidence type="ECO:0000313" key="9">
    <source>
        <dbReference type="EMBL" id="SEK43135.1"/>
    </source>
</evidence>
<dbReference type="EMBL" id="FOBH01000001">
    <property type="protein sequence ID" value="SEK43135.1"/>
    <property type="molecule type" value="Genomic_DNA"/>
</dbReference>
<dbReference type="Gene3D" id="1.10.287.470">
    <property type="entry name" value="Helix hairpin bin"/>
    <property type="match status" value="1"/>
</dbReference>
<keyword evidence="4" id="KW-0472">Membrane</keyword>
<name>A0A1H7H4T7_9PROT</name>
<comment type="subcellular location">
    <subcellularLocation>
        <location evidence="1">Cell envelope</location>
    </subcellularLocation>
</comment>
<dbReference type="Gene3D" id="2.40.50.100">
    <property type="match status" value="1"/>
</dbReference>
<feature type="transmembrane region" description="Helical" evidence="4">
    <location>
        <begin position="27"/>
        <end position="47"/>
    </location>
</feature>
<comment type="similarity">
    <text evidence="2">Belongs to the membrane fusion protein (MFP) (TC 8.A.1) family.</text>
</comment>
<dbReference type="Pfam" id="PF25876">
    <property type="entry name" value="HH_MFP_RND"/>
    <property type="match status" value="1"/>
</dbReference>
<dbReference type="Pfam" id="PF25944">
    <property type="entry name" value="Beta-barrel_RND"/>
    <property type="match status" value="1"/>
</dbReference>
<evidence type="ECO:0000256" key="1">
    <source>
        <dbReference type="ARBA" id="ARBA00004196"/>
    </source>
</evidence>
<dbReference type="GO" id="GO:0046677">
    <property type="term" value="P:response to antibiotic"/>
    <property type="evidence" value="ECO:0007669"/>
    <property type="project" value="TreeGrafter"/>
</dbReference>
<evidence type="ECO:0000256" key="2">
    <source>
        <dbReference type="ARBA" id="ARBA00009477"/>
    </source>
</evidence>
<feature type="domain" description="Multidrug resistance protein MdtA-like beta-barrel" evidence="7">
    <location>
        <begin position="236"/>
        <end position="317"/>
    </location>
</feature>
<evidence type="ECO:0000259" key="7">
    <source>
        <dbReference type="Pfam" id="PF25944"/>
    </source>
</evidence>
<dbReference type="RefSeq" id="WP_425433856.1">
    <property type="nucleotide sequence ID" value="NZ_FOBH01000001.1"/>
</dbReference>
<dbReference type="SUPFAM" id="SSF111369">
    <property type="entry name" value="HlyD-like secretion proteins"/>
    <property type="match status" value="1"/>
</dbReference>
<feature type="domain" description="Multidrug resistance protein MdtA-like barrel-sandwich hybrid" evidence="6">
    <location>
        <begin position="91"/>
        <end position="230"/>
    </location>
</feature>
<gene>
    <name evidence="9" type="ORF">SAMN05216387_101422</name>
</gene>
<feature type="domain" description="Multidrug resistance protein MdtA-like C-terminal permuted SH3" evidence="8">
    <location>
        <begin position="326"/>
        <end position="382"/>
    </location>
</feature>
<feature type="region of interest" description="Disordered" evidence="3">
    <location>
        <begin position="394"/>
        <end position="413"/>
    </location>
</feature>
<organism evidence="9 10">
    <name type="scientific">Nitrosovibrio tenuis</name>
    <dbReference type="NCBI Taxonomy" id="1233"/>
    <lineage>
        <taxon>Bacteria</taxon>
        <taxon>Pseudomonadati</taxon>
        <taxon>Pseudomonadota</taxon>
        <taxon>Betaproteobacteria</taxon>
        <taxon>Nitrosomonadales</taxon>
        <taxon>Nitrosomonadaceae</taxon>
        <taxon>Nitrosovibrio</taxon>
    </lineage>
</organism>
<dbReference type="PANTHER" id="PTHR30158:SF3">
    <property type="entry name" value="MULTIDRUG EFFLUX PUMP SUBUNIT ACRA-RELATED"/>
    <property type="match status" value="1"/>
</dbReference>
<keyword evidence="4" id="KW-0812">Transmembrane</keyword>
<evidence type="ECO:0000259" key="5">
    <source>
        <dbReference type="Pfam" id="PF25876"/>
    </source>
</evidence>
<dbReference type="PANTHER" id="PTHR30158">
    <property type="entry name" value="ACRA/E-RELATED COMPONENT OF DRUG EFFLUX TRANSPORTER"/>
    <property type="match status" value="1"/>
</dbReference>
<protein>
    <submittedName>
        <fullName evidence="9">Membrane fusion protein, multidrug efflux system</fullName>
    </submittedName>
</protein>
<evidence type="ECO:0000256" key="3">
    <source>
        <dbReference type="SAM" id="MobiDB-lite"/>
    </source>
</evidence>
<dbReference type="Pfam" id="PF25967">
    <property type="entry name" value="RND-MFP_C"/>
    <property type="match status" value="1"/>
</dbReference>
<reference evidence="9 10" key="1">
    <citation type="submission" date="2016-10" db="EMBL/GenBank/DDBJ databases">
        <authorList>
            <person name="de Groot N.N."/>
        </authorList>
    </citation>
    <scope>NUCLEOTIDE SEQUENCE [LARGE SCALE GENOMIC DNA]</scope>
    <source>
        <strain evidence="9 10">Nv1</strain>
    </source>
</reference>
<dbReference type="InterPro" id="IPR058627">
    <property type="entry name" value="MdtA-like_C"/>
</dbReference>
<sequence>MYASYYFRKLELMMSAASHYKNKRRNLLAVIGSKAMIALAASVVLIACGKNGHAPGQPQADMALPVSVIEVQPATVPISAEAVAQTEGAKEVEIRPRVGGILLKRLYEEGAAVKADQPMFQIDPVPYQYALAQAKAQLAEQRARIIQTEREENRLHELLATQAISQREYDNAASDSAIARAALQAAEVRVRDAERNLSYTLVTAPVSGISGRFQFSEGALVEANNSLLTTIVQLTPIWVRFSLSDNELAQLGGPLTEQKVKKVTLILPNGIEYEKEGELNFAASQIDPALGTQQLRATFDNSGRQLLPGQFVRARVVTGEQDGVYLVPQVAVQVSDMGKIVYVVNEKNEATVRPVVAGRWVGKDWVILEGLKAGDKVIVDNLIKLRPGTLVAPHPVVEAPAGPPPQSGPQTQT</sequence>
<keyword evidence="4" id="KW-1133">Transmembrane helix</keyword>
<evidence type="ECO:0000256" key="4">
    <source>
        <dbReference type="SAM" id="Phobius"/>
    </source>
</evidence>
<dbReference type="InterPro" id="IPR058624">
    <property type="entry name" value="MdtA-like_HH"/>
</dbReference>
<dbReference type="GO" id="GO:0030313">
    <property type="term" value="C:cell envelope"/>
    <property type="evidence" value="ECO:0007669"/>
    <property type="project" value="UniProtKB-SubCell"/>
</dbReference>
<evidence type="ECO:0000259" key="8">
    <source>
        <dbReference type="Pfam" id="PF25967"/>
    </source>
</evidence>
<dbReference type="Gene3D" id="2.40.30.170">
    <property type="match status" value="1"/>
</dbReference>
<accession>A0A1H7H4T7</accession>
<dbReference type="GO" id="GO:0005886">
    <property type="term" value="C:plasma membrane"/>
    <property type="evidence" value="ECO:0007669"/>
    <property type="project" value="TreeGrafter"/>
</dbReference>
<dbReference type="InterPro" id="IPR058626">
    <property type="entry name" value="MdtA-like_b-barrel"/>
</dbReference>
<dbReference type="NCBIfam" id="TIGR01730">
    <property type="entry name" value="RND_mfp"/>
    <property type="match status" value="1"/>
</dbReference>
<keyword evidence="10" id="KW-1185">Reference proteome</keyword>
<dbReference type="STRING" id="1233.SAMN05216387_101422"/>
<dbReference type="AlphaFoldDB" id="A0A1H7H4T7"/>
<dbReference type="InterPro" id="IPR058625">
    <property type="entry name" value="MdtA-like_BSH"/>
</dbReference>
<dbReference type="Proteomes" id="UP000198620">
    <property type="component" value="Unassembled WGS sequence"/>
</dbReference>
<dbReference type="FunFam" id="2.40.420.20:FF:000001">
    <property type="entry name" value="Efflux RND transporter periplasmic adaptor subunit"/>
    <property type="match status" value="1"/>
</dbReference>
<evidence type="ECO:0000259" key="6">
    <source>
        <dbReference type="Pfam" id="PF25917"/>
    </source>
</evidence>